<dbReference type="Gene3D" id="1.20.1600.10">
    <property type="entry name" value="Outer membrane efflux proteins (OEP)"/>
    <property type="match status" value="1"/>
</dbReference>
<comment type="similarity">
    <text evidence="1 2">Belongs to the outer membrane factor (OMF) (TC 1.B.17) family.</text>
</comment>
<sequence>MNLGKALSGCGRAAFIGLLLSGSLLLSGCAGLLPRSQYSTPASAVPQTWQQQTPTGSEVALKDGWWRDFNDPQLSGVIERALTSNNDLAAAAIKVRRARLNASLTDTNRTPSVSVSGNSSLNHDVKSGQDTRSSGVTGTVSYELDLWGKLASARDASRFEAAATEFDRQASALTLIGTTAADYWQIGYLNERIETAQASIAYAEQILDLVNVKYAAGAVSAQDQVQARQTMATQRAELTQLLQQRTEARNALALLFDQAPERQVAEPTRLPDTPLPEVAAGLPASVLAQRPDLKAAEQRLRKYLATVDTARASIYPSFTLTGSLGTASATLLSVLQNPYGTLGAGITLPFVQWNTMKLNVEIAKTDYEDAVVNFRQLLYVALGDVENALSARERYAERNRQLEESLALAKRAEELAEIRYRAGSTALQAWLDTQESRRSAEKALAENRLNRLKNLMTLYQALGGPVPKEKQVEVKVEVEREAPRQPN</sequence>
<dbReference type="GO" id="GO:0005886">
    <property type="term" value="C:plasma membrane"/>
    <property type="evidence" value="ECO:0007669"/>
    <property type="project" value="UniProtKB-SubCell"/>
</dbReference>
<organism evidence="5 6">
    <name type="scientific">Geomonas limicola</name>
    <dbReference type="NCBI Taxonomy" id="2740186"/>
    <lineage>
        <taxon>Bacteria</taxon>
        <taxon>Pseudomonadati</taxon>
        <taxon>Thermodesulfobacteriota</taxon>
        <taxon>Desulfuromonadia</taxon>
        <taxon>Geobacterales</taxon>
        <taxon>Geobacteraceae</taxon>
        <taxon>Geomonas</taxon>
    </lineage>
</organism>
<feature type="coiled-coil region" evidence="3">
    <location>
        <begin position="385"/>
        <end position="462"/>
    </location>
</feature>
<evidence type="ECO:0000256" key="1">
    <source>
        <dbReference type="ARBA" id="ARBA00007613"/>
    </source>
</evidence>
<evidence type="ECO:0000313" key="6">
    <source>
        <dbReference type="Proteomes" id="UP000587586"/>
    </source>
</evidence>
<dbReference type="Proteomes" id="UP000587586">
    <property type="component" value="Unassembled WGS sequence"/>
</dbReference>
<comment type="caution">
    <text evidence="5">The sequence shown here is derived from an EMBL/GenBank/DDBJ whole genome shotgun (WGS) entry which is preliminary data.</text>
</comment>
<dbReference type="RefSeq" id="WP_246329787.1">
    <property type="nucleotide sequence ID" value="NZ_BLXZ01000004.1"/>
</dbReference>
<keyword evidence="3" id="KW-0175">Coiled coil</keyword>
<keyword evidence="2" id="KW-0564">Palmitate</keyword>
<keyword evidence="2" id="KW-1134">Transmembrane beta strand</keyword>
<dbReference type="PANTHER" id="PTHR30203">
    <property type="entry name" value="OUTER MEMBRANE CATION EFFLUX PROTEIN"/>
    <property type="match status" value="1"/>
</dbReference>
<evidence type="ECO:0000313" key="5">
    <source>
        <dbReference type="EMBL" id="GFO68612.1"/>
    </source>
</evidence>
<dbReference type="GO" id="GO:0015562">
    <property type="term" value="F:efflux transmembrane transporter activity"/>
    <property type="evidence" value="ECO:0007669"/>
    <property type="project" value="InterPro"/>
</dbReference>
<dbReference type="Gene3D" id="2.20.200.10">
    <property type="entry name" value="Outer membrane efflux proteins (OEP)"/>
    <property type="match status" value="1"/>
</dbReference>
<keyword evidence="2" id="KW-0472">Membrane</keyword>
<protein>
    <submittedName>
        <fullName evidence="5">Outer membrane efflux protein</fullName>
    </submittedName>
</protein>
<gene>
    <name evidence="5" type="ORF">GMLC_21910</name>
</gene>
<keyword evidence="2" id="KW-0812">Transmembrane</keyword>
<evidence type="ECO:0000256" key="4">
    <source>
        <dbReference type="SAM" id="MobiDB-lite"/>
    </source>
</evidence>
<dbReference type="PROSITE" id="PS51257">
    <property type="entry name" value="PROKAR_LIPOPROTEIN"/>
    <property type="match status" value="1"/>
</dbReference>
<proteinExistence type="inferred from homology"/>
<evidence type="ECO:0000256" key="2">
    <source>
        <dbReference type="RuleBase" id="RU362097"/>
    </source>
</evidence>
<dbReference type="AlphaFoldDB" id="A0A6V8N7R6"/>
<keyword evidence="6" id="KW-1185">Reference proteome</keyword>
<dbReference type="SUPFAM" id="SSF56954">
    <property type="entry name" value="Outer membrane efflux proteins (OEP)"/>
    <property type="match status" value="1"/>
</dbReference>
<dbReference type="EMBL" id="BLXZ01000004">
    <property type="protein sequence ID" value="GFO68612.1"/>
    <property type="molecule type" value="Genomic_DNA"/>
</dbReference>
<reference evidence="6" key="1">
    <citation type="submission" date="2020-06" db="EMBL/GenBank/DDBJ databases">
        <title>Draft genomic sequecing of Geomonas sp. Red745.</title>
        <authorList>
            <person name="Itoh H."/>
            <person name="Xu Z.X."/>
            <person name="Ushijima N."/>
            <person name="Masuda Y."/>
            <person name="Shiratori Y."/>
            <person name="Senoo K."/>
        </authorList>
    </citation>
    <scope>NUCLEOTIDE SEQUENCE [LARGE SCALE GENOMIC DNA]</scope>
    <source>
        <strain evidence="6">Red745</strain>
    </source>
</reference>
<dbReference type="NCBIfam" id="TIGR01845">
    <property type="entry name" value="outer_NodT"/>
    <property type="match status" value="1"/>
</dbReference>
<accession>A0A6V8N7R6</accession>
<name>A0A6V8N7R6_9BACT</name>
<evidence type="ECO:0000256" key="3">
    <source>
        <dbReference type="SAM" id="Coils"/>
    </source>
</evidence>
<dbReference type="InterPro" id="IPR003423">
    <property type="entry name" value="OMP_efflux"/>
</dbReference>
<dbReference type="Pfam" id="PF02321">
    <property type="entry name" value="OEP"/>
    <property type="match status" value="2"/>
</dbReference>
<keyword evidence="2" id="KW-0449">Lipoprotein</keyword>
<feature type="region of interest" description="Disordered" evidence="4">
    <location>
        <begin position="107"/>
        <end position="135"/>
    </location>
</feature>
<feature type="compositionally biased region" description="Polar residues" evidence="4">
    <location>
        <begin position="107"/>
        <end position="122"/>
    </location>
</feature>
<dbReference type="InterPro" id="IPR010131">
    <property type="entry name" value="MdtP/NodT-like"/>
</dbReference>
<comment type="subcellular location">
    <subcellularLocation>
        <location evidence="2">Cell membrane</location>
        <topology evidence="2">Lipid-anchor</topology>
    </subcellularLocation>
</comment>
<dbReference type="PANTHER" id="PTHR30203:SF32">
    <property type="entry name" value="CATION EFFLUX SYSTEM PROTEIN CUSC"/>
    <property type="match status" value="1"/>
</dbReference>